<proteinExistence type="predicted"/>
<dbReference type="AlphaFoldDB" id="A0A839HVJ7"/>
<name>A0A839HVJ7_9BURK</name>
<dbReference type="Proteomes" id="UP000586093">
    <property type="component" value="Unassembled WGS sequence"/>
</dbReference>
<comment type="caution">
    <text evidence="1">The sequence shown here is derived from an EMBL/GenBank/DDBJ whole genome shotgun (WGS) entry which is preliminary data.</text>
</comment>
<evidence type="ECO:0008006" key="3">
    <source>
        <dbReference type="Google" id="ProtNLM"/>
    </source>
</evidence>
<dbReference type="EMBL" id="JACIVI010000004">
    <property type="protein sequence ID" value="MBB1162554.1"/>
    <property type="molecule type" value="Genomic_DNA"/>
</dbReference>
<keyword evidence="2" id="KW-1185">Reference proteome</keyword>
<evidence type="ECO:0000313" key="1">
    <source>
        <dbReference type="EMBL" id="MBB1162554.1"/>
    </source>
</evidence>
<organism evidence="1 2">
    <name type="scientific">Aquariibacter albus</name>
    <dbReference type="NCBI Taxonomy" id="2759899"/>
    <lineage>
        <taxon>Bacteria</taxon>
        <taxon>Pseudomonadati</taxon>
        <taxon>Pseudomonadota</taxon>
        <taxon>Betaproteobacteria</taxon>
        <taxon>Burkholderiales</taxon>
        <taxon>Sphaerotilaceae</taxon>
        <taxon>Aquariibacter</taxon>
    </lineage>
</organism>
<accession>A0A839HVJ7</accession>
<sequence length="178" mass="19355">MFQALQDALAPDRWWTPVHERLTLLINHLLFGEPAALERLRPHGGRVVECRADGEALPGLRLPVTRWRITPAGALEAELPGDQPADLRLTVRLLPLPQALPQMLAGRRPPVDIEGDAQLAADAAWLIDTLRWDVEADVERLVGPLLGPRLSDAGRALAAGLHAFAARLQAVWPGAAGR</sequence>
<dbReference type="RefSeq" id="WP_182664617.1">
    <property type="nucleotide sequence ID" value="NZ_JACIVI010000004.1"/>
</dbReference>
<reference evidence="1 2" key="1">
    <citation type="submission" date="2020-08" db="EMBL/GenBank/DDBJ databases">
        <title>Aquariorum lacteus gen. nov., sp. nov., a new member of the family Comamonadaceae, isolated from freshwater aquarium.</title>
        <authorList>
            <person name="Chun S.-J."/>
        </authorList>
    </citation>
    <scope>NUCLEOTIDE SEQUENCE [LARGE SCALE GENOMIC DNA]</scope>
    <source>
        <strain evidence="1 2">SJAQ100</strain>
    </source>
</reference>
<evidence type="ECO:0000313" key="2">
    <source>
        <dbReference type="Proteomes" id="UP000586093"/>
    </source>
</evidence>
<protein>
    <recommendedName>
        <fullName evidence="3">Ubiquinone biosynthesis protein UbiJ</fullName>
    </recommendedName>
</protein>
<gene>
    <name evidence="1" type="ORF">H4F90_11255</name>
</gene>